<dbReference type="GO" id="GO:0009190">
    <property type="term" value="P:cyclic nucleotide biosynthetic process"/>
    <property type="evidence" value="ECO:0007669"/>
    <property type="project" value="InterPro"/>
</dbReference>
<accession>A0A1X2L3F3</accession>
<proteinExistence type="inferred from homology"/>
<evidence type="ECO:0000313" key="5">
    <source>
        <dbReference type="Proteomes" id="UP000242320"/>
    </source>
</evidence>
<comment type="similarity">
    <text evidence="1">Belongs to the adenylyl cyclase class-3 family.</text>
</comment>
<evidence type="ECO:0000256" key="2">
    <source>
        <dbReference type="SAM" id="MobiDB-lite"/>
    </source>
</evidence>
<comment type="caution">
    <text evidence="4">The sequence shown here is derived from an EMBL/GenBank/DDBJ whole genome shotgun (WGS) entry which is preliminary data.</text>
</comment>
<dbReference type="SUPFAM" id="SSF55073">
    <property type="entry name" value="Nucleotide cyclase"/>
    <property type="match status" value="1"/>
</dbReference>
<dbReference type="EMBL" id="NCXM01000010">
    <property type="protein sequence ID" value="OSC28482.1"/>
    <property type="molecule type" value="Genomic_DNA"/>
</dbReference>
<dbReference type="RefSeq" id="WP_085289999.1">
    <property type="nucleotide sequence ID" value="NZ_NCXM01000010.1"/>
</dbReference>
<name>A0A1X2L3F3_9MYCO</name>
<dbReference type="OrthoDB" id="310836at2"/>
<evidence type="ECO:0000259" key="3">
    <source>
        <dbReference type="PROSITE" id="PS50125"/>
    </source>
</evidence>
<dbReference type="PANTHER" id="PTHR43081">
    <property type="entry name" value="ADENYLATE CYCLASE, TERMINAL-DIFFERENTIATION SPECIFIC-RELATED"/>
    <property type="match status" value="1"/>
</dbReference>
<evidence type="ECO:0000313" key="4">
    <source>
        <dbReference type="EMBL" id="OSC28482.1"/>
    </source>
</evidence>
<dbReference type="Gene3D" id="3.30.70.1230">
    <property type="entry name" value="Nucleotide cyclase"/>
    <property type="match status" value="1"/>
</dbReference>
<keyword evidence="5" id="KW-1185">Reference proteome</keyword>
<reference evidence="4 5" key="1">
    <citation type="submission" date="2017-04" db="EMBL/GenBank/DDBJ databases">
        <title>The new phylogeny of genus Mycobacterium.</title>
        <authorList>
            <person name="Tortoli E."/>
            <person name="Trovato A."/>
            <person name="Cirillo D.M."/>
        </authorList>
    </citation>
    <scope>NUCLEOTIDE SEQUENCE [LARGE SCALE GENOMIC DNA]</scope>
    <source>
        <strain evidence="4 5">DSM 45247</strain>
    </source>
</reference>
<dbReference type="Pfam" id="PF16701">
    <property type="entry name" value="Ad_Cy_reg"/>
    <property type="match status" value="1"/>
</dbReference>
<dbReference type="AlphaFoldDB" id="A0A1X2L3F3"/>
<sequence>MSDGVGAEPADTGPRGASGARHTELLTDAILGAQREFTSHEIASAADVPVYRARRFWRALGLANPEDGGAEFTSADGDALRRLLLLISDGIVDESHALHITRSLGGSTARVARAFVEAMLDPLAPDVDGAERTFAVGAEELIRALSDMESLLVYSWRRQVTAALPVLQRRGPRSSIAVGFADLVSFTHLSRQLSDRELTSLVTQFEERTGNLITAYGGRIVKSIGDEVFFAADSPAVAATIAHRIAENVKRRRIPGIRIGLEYGPVITHGGDLFGDTVNLASRLTAMCAPNQIVVGPALAAALAPVSGFEIEPLPATDVKGFGRIMPGVLRACGRESGRDATTVVL</sequence>
<dbReference type="GO" id="GO:0035556">
    <property type="term" value="P:intracellular signal transduction"/>
    <property type="evidence" value="ECO:0007669"/>
    <property type="project" value="InterPro"/>
</dbReference>
<dbReference type="GO" id="GO:0004016">
    <property type="term" value="F:adenylate cyclase activity"/>
    <property type="evidence" value="ECO:0007669"/>
    <property type="project" value="UniProtKB-ARBA"/>
</dbReference>
<dbReference type="InterPro" id="IPR029787">
    <property type="entry name" value="Nucleotide_cyclase"/>
</dbReference>
<dbReference type="InterPro" id="IPR032026">
    <property type="entry name" value="Ad_Cy_reg"/>
</dbReference>
<dbReference type="SMART" id="SM00044">
    <property type="entry name" value="CYCc"/>
    <property type="match status" value="1"/>
</dbReference>
<dbReference type="InterPro" id="IPR001054">
    <property type="entry name" value="A/G_cyclase"/>
</dbReference>
<dbReference type="PANTHER" id="PTHR43081:SF1">
    <property type="entry name" value="ADENYLATE CYCLASE, TERMINAL-DIFFERENTIATION SPECIFIC"/>
    <property type="match status" value="1"/>
</dbReference>
<dbReference type="PROSITE" id="PS50125">
    <property type="entry name" value="GUANYLATE_CYCLASE_2"/>
    <property type="match status" value="1"/>
</dbReference>
<dbReference type="Pfam" id="PF00211">
    <property type="entry name" value="Guanylate_cyc"/>
    <property type="match status" value="1"/>
</dbReference>
<evidence type="ECO:0000256" key="1">
    <source>
        <dbReference type="ARBA" id="ARBA00005381"/>
    </source>
</evidence>
<organism evidence="4 5">
    <name type="scientific">Mycolicibacterium vulneris</name>
    <dbReference type="NCBI Taxonomy" id="547163"/>
    <lineage>
        <taxon>Bacteria</taxon>
        <taxon>Bacillati</taxon>
        <taxon>Actinomycetota</taxon>
        <taxon>Actinomycetes</taxon>
        <taxon>Mycobacteriales</taxon>
        <taxon>Mycobacteriaceae</taxon>
        <taxon>Mycolicibacterium</taxon>
    </lineage>
</organism>
<protein>
    <submittedName>
        <fullName evidence="4">Adenylate/guanylate cyclase domain-containing protein</fullName>
    </submittedName>
</protein>
<gene>
    <name evidence="4" type="ORF">B8W69_11830</name>
</gene>
<dbReference type="Proteomes" id="UP000242320">
    <property type="component" value="Unassembled WGS sequence"/>
</dbReference>
<dbReference type="CDD" id="cd07302">
    <property type="entry name" value="CHD"/>
    <property type="match status" value="1"/>
</dbReference>
<feature type="region of interest" description="Disordered" evidence="2">
    <location>
        <begin position="1"/>
        <end position="21"/>
    </location>
</feature>
<feature type="domain" description="Guanylate cyclase" evidence="3">
    <location>
        <begin position="177"/>
        <end position="285"/>
    </location>
</feature>
<dbReference type="InterPro" id="IPR050697">
    <property type="entry name" value="Adenylyl/Guanylyl_Cyclase_3/4"/>
</dbReference>